<organism evidence="7 8">
    <name type="scientific">Rhabdobacter roseus</name>
    <dbReference type="NCBI Taxonomy" id="1655419"/>
    <lineage>
        <taxon>Bacteria</taxon>
        <taxon>Pseudomonadati</taxon>
        <taxon>Bacteroidota</taxon>
        <taxon>Cytophagia</taxon>
        <taxon>Cytophagales</taxon>
        <taxon>Cytophagaceae</taxon>
        <taxon>Rhabdobacter</taxon>
    </lineage>
</organism>
<reference evidence="7 8" key="1">
    <citation type="submission" date="2020-08" db="EMBL/GenBank/DDBJ databases">
        <title>Genomic Encyclopedia of Type Strains, Phase IV (KMG-IV): sequencing the most valuable type-strain genomes for metagenomic binning, comparative biology and taxonomic classification.</title>
        <authorList>
            <person name="Goeker M."/>
        </authorList>
    </citation>
    <scope>NUCLEOTIDE SEQUENCE [LARGE SCALE GENOMIC DNA]</scope>
    <source>
        <strain evidence="7 8">DSM 105074</strain>
    </source>
</reference>
<dbReference type="PANTHER" id="PTHR36928:SF1">
    <property type="entry name" value="PHOSPHATASE YCDX-RELATED"/>
    <property type="match status" value="1"/>
</dbReference>
<evidence type="ECO:0000259" key="5">
    <source>
        <dbReference type="SMART" id="SM00481"/>
    </source>
</evidence>
<evidence type="ECO:0000259" key="4">
    <source>
        <dbReference type="SMART" id="SM00278"/>
    </source>
</evidence>
<evidence type="ECO:0000256" key="3">
    <source>
        <dbReference type="ARBA" id="ARBA00022705"/>
    </source>
</evidence>
<evidence type="ECO:0000256" key="2">
    <source>
        <dbReference type="ARBA" id="ARBA00022634"/>
    </source>
</evidence>
<keyword evidence="2" id="KW-0237">DNA synthesis</keyword>
<dbReference type="SMART" id="SM00483">
    <property type="entry name" value="POLXc"/>
    <property type="match status" value="1"/>
</dbReference>
<dbReference type="InterPro" id="IPR010996">
    <property type="entry name" value="HHH_MUS81"/>
</dbReference>
<dbReference type="Pfam" id="PF02811">
    <property type="entry name" value="PHP"/>
    <property type="match status" value="1"/>
</dbReference>
<dbReference type="InterPro" id="IPR022311">
    <property type="entry name" value="PolX-like"/>
</dbReference>
<dbReference type="GO" id="GO:0003677">
    <property type="term" value="F:DNA binding"/>
    <property type="evidence" value="ECO:0007669"/>
    <property type="project" value="InterPro"/>
</dbReference>
<dbReference type="GO" id="GO:0003887">
    <property type="term" value="F:DNA-directed DNA polymerase activity"/>
    <property type="evidence" value="ECO:0007669"/>
    <property type="project" value="InterPro"/>
</dbReference>
<sequence>MTNSDIIDQLELTAKLMELHDVDAFKIRAYSAAAFNLDKLKDRTIAELSLGELTAIQGVGKGVAAKIVEMVETGHVKELDELLAQTPTGVLEMFRIKGIGAKKIAVIWRELGIESLRDLELACETGQIAKLKGFGESTQQKILDSLAFLKEQVGKLRMDQAAALAQRVLTDLQQQFERVELAGEVRRHTETVGTLRLLVASDAPVRVQGTLNTLDFLSQDAPVSSPFVWRGKAYDAQVRVEIAAVPPLRFENELFLQTSAEAHLALTGTDGRTLLQVGRGEPVATEEEIYQKAGLPYVVPEMREGLGELAWADKHSADELVTWDDLKGILHNHSTYSDGTHTLEQMALYCRELGFGYLGMADHSQSATYASGLRPEQVLRQQAEIDQLNARFAAEGSTFRVLKGIESDILGDGALDYPDELLATFDYVVASVHSNLTMTEEKATARLLRAIENPYTTILGHPTGRLLLTRGGYPIDYKTIIDACAAHNVVIEINASPWRLDLDWRWIPYCLEKGVMLSINPDAHAREGYLDMHYGVAVARKGGLTKNRTFNALSLSEMEEFLKKKKGT</sequence>
<feature type="domain" description="Polymerase/histidinol phosphatase N-terminal" evidence="5">
    <location>
        <begin position="328"/>
        <end position="411"/>
    </location>
</feature>
<evidence type="ECO:0000256" key="1">
    <source>
        <dbReference type="ARBA" id="ARBA00001946"/>
    </source>
</evidence>
<dbReference type="SUPFAM" id="SSF47802">
    <property type="entry name" value="DNA polymerase beta, N-terminal domain-like"/>
    <property type="match status" value="1"/>
</dbReference>
<dbReference type="SMART" id="SM00278">
    <property type="entry name" value="HhH1"/>
    <property type="match status" value="2"/>
</dbReference>
<dbReference type="SUPFAM" id="SSF81301">
    <property type="entry name" value="Nucleotidyltransferase"/>
    <property type="match status" value="1"/>
</dbReference>
<dbReference type="AlphaFoldDB" id="A0A840TSX8"/>
<dbReference type="Gene3D" id="3.30.210.10">
    <property type="entry name" value="DNA polymerase, thumb domain"/>
    <property type="match status" value="1"/>
</dbReference>
<name>A0A840TSX8_9BACT</name>
<dbReference type="SUPFAM" id="SSF89550">
    <property type="entry name" value="PHP domain-like"/>
    <property type="match status" value="1"/>
</dbReference>
<dbReference type="InterPro" id="IPR002054">
    <property type="entry name" value="DNA-dir_DNA_pol_X"/>
</dbReference>
<feature type="domain" description="DNA-directed DNA polymerase X" evidence="6">
    <location>
        <begin position="1"/>
        <end position="304"/>
    </location>
</feature>
<dbReference type="GO" id="GO:0005829">
    <property type="term" value="C:cytosol"/>
    <property type="evidence" value="ECO:0007669"/>
    <property type="project" value="TreeGrafter"/>
</dbReference>
<dbReference type="Pfam" id="PF14520">
    <property type="entry name" value="HHH_5"/>
    <property type="match status" value="1"/>
</dbReference>
<dbReference type="InterPro" id="IPR016195">
    <property type="entry name" value="Pol/histidinol_Pase-like"/>
</dbReference>
<evidence type="ECO:0000313" key="7">
    <source>
        <dbReference type="EMBL" id="MBB5287496.1"/>
    </source>
</evidence>
<dbReference type="PIRSF" id="PIRSF005047">
    <property type="entry name" value="UCP005047_YshC"/>
    <property type="match status" value="1"/>
</dbReference>
<dbReference type="GO" id="GO:0008270">
    <property type="term" value="F:zinc ion binding"/>
    <property type="evidence" value="ECO:0007669"/>
    <property type="project" value="TreeGrafter"/>
</dbReference>
<dbReference type="Gene3D" id="3.20.20.140">
    <property type="entry name" value="Metal-dependent hydrolases"/>
    <property type="match status" value="1"/>
</dbReference>
<dbReference type="Gene3D" id="1.10.150.110">
    <property type="entry name" value="DNA polymerase beta, N-terminal domain-like"/>
    <property type="match status" value="1"/>
</dbReference>
<dbReference type="SMART" id="SM00481">
    <property type="entry name" value="POLIIIAc"/>
    <property type="match status" value="1"/>
</dbReference>
<dbReference type="GO" id="GO:0006281">
    <property type="term" value="P:DNA repair"/>
    <property type="evidence" value="ECO:0007669"/>
    <property type="project" value="InterPro"/>
</dbReference>
<comment type="cofactor">
    <cofactor evidence="1">
        <name>Mg(2+)</name>
        <dbReference type="ChEBI" id="CHEBI:18420"/>
    </cofactor>
</comment>
<dbReference type="CDD" id="cd07436">
    <property type="entry name" value="PHP_PolX"/>
    <property type="match status" value="1"/>
</dbReference>
<feature type="domain" description="Helix-hairpin-helix DNA-binding motif class 1" evidence="4">
    <location>
        <begin position="51"/>
        <end position="70"/>
    </location>
</feature>
<dbReference type="InterPro" id="IPR004013">
    <property type="entry name" value="PHP_dom"/>
</dbReference>
<proteinExistence type="predicted"/>
<dbReference type="InterPro" id="IPR043519">
    <property type="entry name" value="NT_sf"/>
</dbReference>
<dbReference type="InterPro" id="IPR047967">
    <property type="entry name" value="PolX_PHP"/>
</dbReference>
<dbReference type="InterPro" id="IPR037160">
    <property type="entry name" value="DNA_Pol_thumb_sf"/>
</dbReference>
<dbReference type="InterPro" id="IPR003583">
    <property type="entry name" value="Hlx-hairpin-Hlx_DNA-bd_motif"/>
</dbReference>
<keyword evidence="8" id="KW-1185">Reference proteome</keyword>
<dbReference type="PANTHER" id="PTHR36928">
    <property type="entry name" value="PHOSPHATASE YCDX-RELATED"/>
    <property type="match status" value="1"/>
</dbReference>
<dbReference type="Gene3D" id="1.10.150.20">
    <property type="entry name" value="5' to 3' exonuclease, C-terminal subdomain"/>
    <property type="match status" value="1"/>
</dbReference>
<dbReference type="Proteomes" id="UP000557307">
    <property type="component" value="Unassembled WGS sequence"/>
</dbReference>
<evidence type="ECO:0000259" key="6">
    <source>
        <dbReference type="SMART" id="SM00483"/>
    </source>
</evidence>
<dbReference type="InterPro" id="IPR027421">
    <property type="entry name" value="DNA_pol_lamdba_lyase_dom_sf"/>
</dbReference>
<dbReference type="Pfam" id="PF14716">
    <property type="entry name" value="HHH_8"/>
    <property type="match status" value="1"/>
</dbReference>
<accession>A0A840TSX8</accession>
<protein>
    <submittedName>
        <fullName evidence="7">DNA polymerase (Family 10)</fullName>
    </submittedName>
</protein>
<feature type="domain" description="Helix-hairpin-helix DNA-binding motif class 1" evidence="4">
    <location>
        <begin position="126"/>
        <end position="145"/>
    </location>
</feature>
<dbReference type="InterPro" id="IPR003141">
    <property type="entry name" value="Pol/His_phosphatase_N"/>
</dbReference>
<keyword evidence="3" id="KW-0235">DNA replication</keyword>
<evidence type="ECO:0000313" key="8">
    <source>
        <dbReference type="Proteomes" id="UP000557307"/>
    </source>
</evidence>
<dbReference type="InterPro" id="IPR050243">
    <property type="entry name" value="PHP_phosphatase"/>
</dbReference>
<comment type="caution">
    <text evidence="7">The sequence shown here is derived from an EMBL/GenBank/DDBJ whole genome shotgun (WGS) entry which is preliminary data.</text>
</comment>
<gene>
    <name evidence="7" type="ORF">HNQ92_005660</name>
</gene>
<dbReference type="RefSeq" id="WP_184179768.1">
    <property type="nucleotide sequence ID" value="NZ_JACHGF010000019.1"/>
</dbReference>
<dbReference type="GO" id="GO:0042578">
    <property type="term" value="F:phosphoric ester hydrolase activity"/>
    <property type="evidence" value="ECO:0007669"/>
    <property type="project" value="TreeGrafter"/>
</dbReference>
<dbReference type="EMBL" id="JACHGF010000019">
    <property type="protein sequence ID" value="MBB5287496.1"/>
    <property type="molecule type" value="Genomic_DNA"/>
</dbReference>